<dbReference type="PANTHER" id="PTHR42685">
    <property type="entry name" value="GERANYLGERANYL DIPHOSPHATE REDUCTASE"/>
    <property type="match status" value="1"/>
</dbReference>
<sequence>MYRNETIRSSEQGPIIIKTPVVIVGGSLSGLTLSRELERRSLNHVVLEASKEPRSPSIHYLTSLYAATTLGLDPEYQEKAKDRKLITGYTRYDASAPGLVVREEVLPNSTRKNGFVTFSLEELRYILGSKFNNHVLTGKSVCQVTNTDHRWEVKTTHEDIITSDIVIDATGSRVRVLSNLLGNKIIQDSVGKRTVRACFGGVYPYHGSEDALLFADGFPALGEGIPKEGAGWVMPLGNGLAEVVVGWETTLIDIAKWHTPKLKHLIKAYVKWFNDRGIPIAFDKRQEVVSGSFSQGLLDYRSIPSESGVAAFGESLGLNQPLNGYLIRNIAGYAEIMADEIQRYLNTGKWNPHDMLIGSSPVNFGQQVALSKRKMEAALAGKGRSTATSRLQEFLIKSLHEDGLWNAIDSGIPPTKVMAGIVRNPKYVDIISILGLDYIRLLLTNVLYRKELKEKIIYRFK</sequence>
<reference evidence="1 2" key="1">
    <citation type="journal article" date="2016" name="Nat. Commun.">
        <title>Thousands of microbial genomes shed light on interconnected biogeochemical processes in an aquifer system.</title>
        <authorList>
            <person name="Anantharaman K."/>
            <person name="Brown C.T."/>
            <person name="Hug L.A."/>
            <person name="Sharon I."/>
            <person name="Castelle C.J."/>
            <person name="Probst A.J."/>
            <person name="Thomas B.C."/>
            <person name="Singh A."/>
            <person name="Wilkins M.J."/>
            <person name="Karaoz U."/>
            <person name="Brodie E.L."/>
            <person name="Williams K.H."/>
            <person name="Hubbard S.S."/>
            <person name="Banfield J.F."/>
        </authorList>
    </citation>
    <scope>NUCLEOTIDE SEQUENCE [LARGE SCALE GENOMIC DNA]</scope>
</reference>
<dbReference type="EMBL" id="MFJL01000015">
    <property type="protein sequence ID" value="OGG16060.1"/>
    <property type="molecule type" value="Genomic_DNA"/>
</dbReference>
<evidence type="ECO:0000313" key="2">
    <source>
        <dbReference type="Proteomes" id="UP000176923"/>
    </source>
</evidence>
<name>A0A1F5ZUC4_9BACT</name>
<dbReference type="Proteomes" id="UP000176923">
    <property type="component" value="Unassembled WGS sequence"/>
</dbReference>
<dbReference type="AlphaFoldDB" id="A0A1F5ZUC4"/>
<dbReference type="InterPro" id="IPR050407">
    <property type="entry name" value="Geranylgeranyl_reductase"/>
</dbReference>
<dbReference type="SUPFAM" id="SSF51905">
    <property type="entry name" value="FAD/NAD(P)-binding domain"/>
    <property type="match status" value="1"/>
</dbReference>
<protein>
    <recommendedName>
        <fullName evidence="3">FAD-binding domain-containing protein</fullName>
    </recommendedName>
</protein>
<evidence type="ECO:0000313" key="1">
    <source>
        <dbReference type="EMBL" id="OGG16060.1"/>
    </source>
</evidence>
<evidence type="ECO:0008006" key="3">
    <source>
        <dbReference type="Google" id="ProtNLM"/>
    </source>
</evidence>
<proteinExistence type="predicted"/>
<gene>
    <name evidence="1" type="ORF">A3D77_01970</name>
</gene>
<organism evidence="1 2">
    <name type="scientific">Candidatus Gottesmanbacteria bacterium RIFCSPHIGHO2_02_FULL_39_11</name>
    <dbReference type="NCBI Taxonomy" id="1798382"/>
    <lineage>
        <taxon>Bacteria</taxon>
        <taxon>Candidatus Gottesmaniibacteriota</taxon>
    </lineage>
</organism>
<dbReference type="Gene3D" id="3.50.50.60">
    <property type="entry name" value="FAD/NAD(P)-binding domain"/>
    <property type="match status" value="1"/>
</dbReference>
<comment type="caution">
    <text evidence="1">The sequence shown here is derived from an EMBL/GenBank/DDBJ whole genome shotgun (WGS) entry which is preliminary data.</text>
</comment>
<dbReference type="InterPro" id="IPR036188">
    <property type="entry name" value="FAD/NAD-bd_sf"/>
</dbReference>
<dbReference type="PANTHER" id="PTHR42685:SF22">
    <property type="entry name" value="CONDITIONED MEDIUM FACTOR RECEPTOR 1"/>
    <property type="match status" value="1"/>
</dbReference>
<accession>A0A1F5ZUC4</accession>